<dbReference type="EMBL" id="JAQSIP010000009">
    <property type="protein sequence ID" value="MDD0840345.1"/>
    <property type="molecule type" value="Genomic_DNA"/>
</dbReference>
<dbReference type="InterPro" id="IPR052164">
    <property type="entry name" value="Anthracycline_SecMetBiosynth"/>
</dbReference>
<dbReference type="PANTHER" id="PTHR33993:SF2">
    <property type="entry name" value="VOC DOMAIN-CONTAINING PROTEIN"/>
    <property type="match status" value="1"/>
</dbReference>
<reference evidence="2 3" key="1">
    <citation type="submission" date="2023-02" db="EMBL/GenBank/DDBJ databases">
        <title>Bacterial whole genomic sequence of Curvibacter sp. HBC61.</title>
        <authorList>
            <person name="Le V."/>
            <person name="Ko S.-R."/>
            <person name="Ahn C.-Y."/>
            <person name="Oh H.-M."/>
        </authorList>
    </citation>
    <scope>NUCLEOTIDE SEQUENCE [LARGE SCALE GENOMIC DNA]</scope>
    <source>
        <strain evidence="2 3">HBC61</strain>
    </source>
</reference>
<dbReference type="RefSeq" id="WP_273953139.1">
    <property type="nucleotide sequence ID" value="NZ_JAQSIP010000009.1"/>
</dbReference>
<comment type="caution">
    <text evidence="2">The sequence shown here is derived from an EMBL/GenBank/DDBJ whole genome shotgun (WGS) entry which is preliminary data.</text>
</comment>
<dbReference type="Proteomes" id="UP001528673">
    <property type="component" value="Unassembled WGS sequence"/>
</dbReference>
<name>A0ABT5N215_9BURK</name>
<feature type="domain" description="Glyoxalase-like" evidence="1">
    <location>
        <begin position="23"/>
        <end position="130"/>
    </location>
</feature>
<protein>
    <submittedName>
        <fullName evidence="2">VOC family protein</fullName>
    </submittedName>
</protein>
<proteinExistence type="predicted"/>
<dbReference type="SUPFAM" id="SSF54593">
    <property type="entry name" value="Glyoxalase/Bleomycin resistance protein/Dihydroxybiphenyl dioxygenase"/>
    <property type="match status" value="1"/>
</dbReference>
<dbReference type="CDD" id="cd07247">
    <property type="entry name" value="SgaA_N_like"/>
    <property type="match status" value="1"/>
</dbReference>
<dbReference type="PANTHER" id="PTHR33993">
    <property type="entry name" value="GLYOXALASE-RELATED"/>
    <property type="match status" value="1"/>
</dbReference>
<organism evidence="2 3">
    <name type="scientific">Curvibacter cyanobacteriorum</name>
    <dbReference type="NCBI Taxonomy" id="3026422"/>
    <lineage>
        <taxon>Bacteria</taxon>
        <taxon>Pseudomonadati</taxon>
        <taxon>Pseudomonadota</taxon>
        <taxon>Betaproteobacteria</taxon>
        <taxon>Burkholderiales</taxon>
        <taxon>Comamonadaceae</taxon>
        <taxon>Curvibacter</taxon>
    </lineage>
</organism>
<keyword evidence="3" id="KW-1185">Reference proteome</keyword>
<gene>
    <name evidence="2" type="ORF">PSQ40_17305</name>
</gene>
<evidence type="ECO:0000259" key="1">
    <source>
        <dbReference type="Pfam" id="PF18029"/>
    </source>
</evidence>
<dbReference type="Gene3D" id="3.10.180.10">
    <property type="entry name" value="2,3-Dihydroxybiphenyl 1,2-Dioxygenase, domain 1"/>
    <property type="match status" value="1"/>
</dbReference>
<dbReference type="InterPro" id="IPR041581">
    <property type="entry name" value="Glyoxalase_6"/>
</dbReference>
<sequence>MSHTPSTPAIPSRAGSALNWFEIPCADLDRAQAFYEAVLARPLHREDLGGGPMAVFPHDKPAPGGCLVAGPQRRVAPDAGVRPYLDCAPSLDAAVARVAGAGGTVLDACIELPHGIGFIAHVRDTEGNTVGLHTVQR</sequence>
<evidence type="ECO:0000313" key="3">
    <source>
        <dbReference type="Proteomes" id="UP001528673"/>
    </source>
</evidence>
<dbReference type="InterPro" id="IPR029068">
    <property type="entry name" value="Glyas_Bleomycin-R_OHBP_Dase"/>
</dbReference>
<dbReference type="Pfam" id="PF18029">
    <property type="entry name" value="Glyoxalase_6"/>
    <property type="match status" value="1"/>
</dbReference>
<evidence type="ECO:0000313" key="2">
    <source>
        <dbReference type="EMBL" id="MDD0840345.1"/>
    </source>
</evidence>
<accession>A0ABT5N215</accession>